<feature type="domain" description="HTH LytTR-type" evidence="3">
    <location>
        <begin position="137"/>
        <end position="203"/>
    </location>
</feature>
<dbReference type="PANTHER" id="PTHR37299:SF1">
    <property type="entry name" value="STAGE 0 SPORULATION PROTEIN A HOMOLOG"/>
    <property type="match status" value="1"/>
</dbReference>
<dbReference type="EMBL" id="WXYO01000008">
    <property type="protein sequence ID" value="NAS13972.1"/>
    <property type="molecule type" value="Genomic_DNA"/>
</dbReference>
<dbReference type="PROSITE" id="PS50930">
    <property type="entry name" value="HTH_LYTTR"/>
    <property type="match status" value="1"/>
</dbReference>
<dbReference type="SMART" id="SM00448">
    <property type="entry name" value="REC"/>
    <property type="match status" value="1"/>
</dbReference>
<keyword evidence="1" id="KW-0597">Phosphoprotein</keyword>
<proteinExistence type="predicted"/>
<comment type="caution">
    <text evidence="4">The sequence shown here is derived from an EMBL/GenBank/DDBJ whole genome shotgun (WGS) entry which is preliminary data.</text>
</comment>
<dbReference type="InterPro" id="IPR046947">
    <property type="entry name" value="LytR-like"/>
</dbReference>
<keyword evidence="5" id="KW-1185">Reference proteome</keyword>
<dbReference type="SUPFAM" id="SSF52172">
    <property type="entry name" value="CheY-like"/>
    <property type="match status" value="1"/>
</dbReference>
<dbReference type="InterPro" id="IPR011006">
    <property type="entry name" value="CheY-like_superfamily"/>
</dbReference>
<dbReference type="SMART" id="SM00850">
    <property type="entry name" value="LytTR"/>
    <property type="match status" value="1"/>
</dbReference>
<reference evidence="4 5" key="1">
    <citation type="submission" date="2020-01" db="EMBL/GenBank/DDBJ databases">
        <title>Bacteria diversity of Porities sp.</title>
        <authorList>
            <person name="Wang G."/>
        </authorList>
    </citation>
    <scope>NUCLEOTIDE SEQUENCE [LARGE SCALE GENOMIC DNA]</scope>
    <source>
        <strain evidence="4 5">R33</strain>
    </source>
</reference>
<feature type="domain" description="Response regulatory" evidence="2">
    <location>
        <begin position="4"/>
        <end position="115"/>
    </location>
</feature>
<evidence type="ECO:0000313" key="4">
    <source>
        <dbReference type="EMBL" id="NAS13972.1"/>
    </source>
</evidence>
<evidence type="ECO:0000313" key="5">
    <source>
        <dbReference type="Proteomes" id="UP000475249"/>
    </source>
</evidence>
<dbReference type="Pfam" id="PF04397">
    <property type="entry name" value="LytTR"/>
    <property type="match status" value="1"/>
</dbReference>
<dbReference type="PROSITE" id="PS50110">
    <property type="entry name" value="RESPONSE_REGULATORY"/>
    <property type="match status" value="1"/>
</dbReference>
<dbReference type="Proteomes" id="UP000475249">
    <property type="component" value="Unassembled WGS sequence"/>
</dbReference>
<gene>
    <name evidence="4" type="ORF">GTQ38_18310</name>
</gene>
<evidence type="ECO:0000259" key="3">
    <source>
        <dbReference type="PROSITE" id="PS50930"/>
    </source>
</evidence>
<dbReference type="RefSeq" id="WP_161437007.1">
    <property type="nucleotide sequence ID" value="NZ_WXYO01000008.1"/>
</dbReference>
<sequence>MPVKCMIIDDEPLAIQVIAQHLEKIEDLELKGSFQKPLDAFEMLKTQQIDLIFLDIQMPLLSGIDLIKSLPDPPAVIFTTAHRDYALESYELNIVDYLLKPISFTRFFRAVNKYRKIARIPDPKVLPKETEPVNDHIYVNANKKYVKVLFKEITHVESIKDYIRIHTTGTSIITKDKISEFERKLPDQFLRVHRSYIVNTTKISAFTAKDIEIGRTEVPIGDSYKKAILSILKRP</sequence>
<evidence type="ECO:0000259" key="2">
    <source>
        <dbReference type="PROSITE" id="PS50110"/>
    </source>
</evidence>
<protein>
    <submittedName>
        <fullName evidence="4">Response regulator</fullName>
    </submittedName>
</protein>
<evidence type="ECO:0000256" key="1">
    <source>
        <dbReference type="PROSITE-ProRule" id="PRU00169"/>
    </source>
</evidence>
<dbReference type="GO" id="GO:0003677">
    <property type="term" value="F:DNA binding"/>
    <property type="evidence" value="ECO:0007669"/>
    <property type="project" value="InterPro"/>
</dbReference>
<dbReference type="InterPro" id="IPR001789">
    <property type="entry name" value="Sig_transdc_resp-reg_receiver"/>
</dbReference>
<dbReference type="PANTHER" id="PTHR37299">
    <property type="entry name" value="TRANSCRIPTIONAL REGULATOR-RELATED"/>
    <property type="match status" value="1"/>
</dbReference>
<dbReference type="Gene3D" id="2.40.50.1020">
    <property type="entry name" value="LytTr DNA-binding domain"/>
    <property type="match status" value="1"/>
</dbReference>
<name>A0A6L9EH57_9FLAO</name>
<dbReference type="Pfam" id="PF00072">
    <property type="entry name" value="Response_reg"/>
    <property type="match status" value="1"/>
</dbReference>
<accession>A0A6L9EH57</accession>
<dbReference type="InterPro" id="IPR007492">
    <property type="entry name" value="LytTR_DNA-bd_dom"/>
</dbReference>
<dbReference type="AlphaFoldDB" id="A0A6L9EH57"/>
<dbReference type="Gene3D" id="3.40.50.2300">
    <property type="match status" value="1"/>
</dbReference>
<organism evidence="4 5">
    <name type="scientific">Poritiphilus flavus</name>
    <dbReference type="NCBI Taxonomy" id="2697053"/>
    <lineage>
        <taxon>Bacteria</taxon>
        <taxon>Pseudomonadati</taxon>
        <taxon>Bacteroidota</taxon>
        <taxon>Flavobacteriia</taxon>
        <taxon>Flavobacteriales</taxon>
        <taxon>Flavobacteriaceae</taxon>
        <taxon>Poritiphilus</taxon>
    </lineage>
</organism>
<dbReference type="GO" id="GO:0000156">
    <property type="term" value="F:phosphorelay response regulator activity"/>
    <property type="evidence" value="ECO:0007669"/>
    <property type="project" value="InterPro"/>
</dbReference>
<feature type="modified residue" description="4-aspartylphosphate" evidence="1">
    <location>
        <position position="55"/>
    </location>
</feature>